<keyword evidence="2" id="KW-1185">Reference proteome</keyword>
<sequence>MPQIFDIQGAPLELLNVGELALIHSNYKPVDTWLLDKFFPNRPLFERKDVPLAEISSDHDLAPLVSPKNAGKAFDTNQAGEVRYVKPAYYKPKNQVTPADAFEIALLERLRAAGIISTGNQSLSYQEKMILAQVATMKRNHDAIDNSVILMAVDLLKTGKYTLHSDDYERNEVDFKRTAALNYTPSTPWNDSGATPVDDIRRMLERQLEADGGEAEAALMSGLVWQSLWNNEAFKKEFVTPYAGISVPVNPSFGAKKAATFKGKFDGIEFWTYDETYRHKSQVKRLIPKDYFGLVSDTNGSVAHCAIEEMNGSVTQQYYDTQEYIKDPRGIQLMTESAPLVVPSNKNGVVGGSGFITI</sequence>
<dbReference type="EMBL" id="RAXV01000006">
    <property type="protein sequence ID" value="RKG32990.1"/>
    <property type="molecule type" value="Genomic_DNA"/>
</dbReference>
<dbReference type="Gene3D" id="3.30.1930.10">
    <property type="entry name" value="capsid protein of prophage domain"/>
    <property type="match status" value="1"/>
</dbReference>
<reference evidence="1 2" key="1">
    <citation type="submission" date="2018-09" db="EMBL/GenBank/DDBJ databases">
        <title>The draft genome of Acinetobacter spp. strains.</title>
        <authorList>
            <person name="Qin J."/>
            <person name="Feng Y."/>
            <person name="Zong Z."/>
        </authorList>
    </citation>
    <scope>NUCLEOTIDE SEQUENCE [LARGE SCALE GENOMIC DNA]</scope>
    <source>
        <strain evidence="1 2">WCHAc060012</strain>
    </source>
</reference>
<evidence type="ECO:0000313" key="2">
    <source>
        <dbReference type="Proteomes" id="UP000282388"/>
    </source>
</evidence>
<organism evidence="1 2">
    <name type="scientific">Acinetobacter tianfuensis</name>
    <dbReference type="NCBI Taxonomy" id="2419603"/>
    <lineage>
        <taxon>Bacteria</taxon>
        <taxon>Pseudomonadati</taxon>
        <taxon>Pseudomonadota</taxon>
        <taxon>Gammaproteobacteria</taxon>
        <taxon>Moraxellales</taxon>
        <taxon>Moraxellaceae</taxon>
        <taxon>Acinetobacter</taxon>
    </lineage>
</organism>
<dbReference type="Proteomes" id="UP000282388">
    <property type="component" value="Unassembled WGS sequence"/>
</dbReference>
<gene>
    <name evidence="1" type="ORF">D7V32_04125</name>
</gene>
<dbReference type="Pfam" id="PF03864">
    <property type="entry name" value="Phage_cap_E"/>
    <property type="match status" value="1"/>
</dbReference>
<dbReference type="AlphaFoldDB" id="A0A3A8EQG5"/>
<dbReference type="Gene3D" id="3.15.30.10">
    <property type="entry name" value="putative capsid protein of prophage domain like"/>
    <property type="match status" value="1"/>
</dbReference>
<comment type="caution">
    <text evidence="1">The sequence shown here is derived from an EMBL/GenBank/DDBJ whole genome shotgun (WGS) entry which is preliminary data.</text>
</comment>
<name>A0A3A8EQG5_9GAMM</name>
<proteinExistence type="predicted"/>
<accession>A0A3A8EQG5</accession>
<evidence type="ECO:0000313" key="1">
    <source>
        <dbReference type="EMBL" id="RKG32990.1"/>
    </source>
</evidence>
<dbReference type="InterPro" id="IPR005564">
    <property type="entry name" value="Major_capsid_GpE"/>
</dbReference>
<protein>
    <submittedName>
        <fullName evidence="1">Phage capsid protein</fullName>
    </submittedName>
</protein>
<dbReference type="RefSeq" id="WP_120401650.1">
    <property type="nucleotide sequence ID" value="NZ_RAXV01000006.1"/>
</dbReference>
<dbReference type="OrthoDB" id="3199575at2"/>